<dbReference type="Pfam" id="PF07195">
    <property type="entry name" value="FliD_C"/>
    <property type="match status" value="1"/>
</dbReference>
<evidence type="ECO:0000259" key="6">
    <source>
        <dbReference type="Pfam" id="PF02465"/>
    </source>
</evidence>
<comment type="caution">
    <text evidence="8">The sequence shown here is derived from an EMBL/GenBank/DDBJ whole genome shotgun (WGS) entry which is preliminary data.</text>
</comment>
<comment type="similarity">
    <text evidence="1 5">Belongs to the FliD family.</text>
</comment>
<dbReference type="Pfam" id="PF02465">
    <property type="entry name" value="FliD_N"/>
    <property type="match status" value="1"/>
</dbReference>
<dbReference type="EMBL" id="JAGIKZ010000014">
    <property type="protein sequence ID" value="MBP2241997.1"/>
    <property type="molecule type" value="Genomic_DNA"/>
</dbReference>
<evidence type="ECO:0000313" key="8">
    <source>
        <dbReference type="EMBL" id="MBP2241997.1"/>
    </source>
</evidence>
<proteinExistence type="inferred from homology"/>
<comment type="subcellular location">
    <subcellularLocation>
        <location evidence="5">Secreted</location>
    </subcellularLocation>
    <subcellularLocation>
        <location evidence="5">Bacterial flagellum</location>
    </subcellularLocation>
</comment>
<keyword evidence="9" id="KW-1185">Reference proteome</keyword>
<keyword evidence="5" id="KW-0964">Secreted</keyword>
<name>A0ABS4RJM2_9BACI</name>
<evidence type="ECO:0000313" key="9">
    <source>
        <dbReference type="Proteomes" id="UP001519293"/>
    </source>
</evidence>
<dbReference type="NCBIfam" id="NF005833">
    <property type="entry name" value="PRK07737.1"/>
    <property type="match status" value="1"/>
</dbReference>
<dbReference type="InterPro" id="IPR010810">
    <property type="entry name" value="Flagellin_hook_IN_motif"/>
</dbReference>
<evidence type="ECO:0000256" key="3">
    <source>
        <dbReference type="ARBA" id="ARBA00023054"/>
    </source>
</evidence>
<comment type="function">
    <text evidence="5">Required for morphogenesis and for the elongation of the flagellar filament by facilitating polymerization of the flagellin monomers at the tip of growing filament. Forms a capping structure, which prevents flagellin subunits (transported through the central channel of the flagellum) from leaking out without polymerization at the distal end.</text>
</comment>
<keyword evidence="8" id="KW-0969">Cilium</keyword>
<sequence>MVRVSGFASGMDIDDIVSKMMQAQRVPLDKMVQKKQYSEWQRDDYRSLNSAMLEFDRFIFDGIGMESSFAKKIVNVSNPNALSIKGVNATSNFSGTITVKELASSSTLIGDTSIDNATKKLSDYGITPGENIIKAINEKGEMQEYKFQITADDTMDSVINKINSQTGVTAFFDGTGKLSFTSKQTGNVSGKGIEFVSGDFVNKVFTNVTSTVGGNAQVTYNGVDIERTSNVFTINGAEFTLKEKTTGPITFSSTTDVDAILDTVTQFVNKYNELIEKISDKTTEAKYRSFTPLTAEQKKAMSEDEIKMWEEKAKSGTLRSDPTLKSLLSTMRTSLYTSVSGATGIQNLSELGITTTKNYLEGGKLTIDEKKLKEAISKDPGAIYKLFMTKGEPVDPAKPAGPFKKETQGLAYRLRSDLDSAMKSITEKAGKAGYVNDKFSIGKSLNDLDKRISAFEVKLTRLENRYYSQFTAMEKAIQKANNQSTSLMQYFG</sequence>
<evidence type="ECO:0000259" key="7">
    <source>
        <dbReference type="Pfam" id="PF07195"/>
    </source>
</evidence>
<keyword evidence="3" id="KW-0175">Coiled coil</keyword>
<dbReference type="PANTHER" id="PTHR30288:SF0">
    <property type="entry name" value="FLAGELLAR HOOK-ASSOCIATED PROTEIN 2"/>
    <property type="match status" value="1"/>
</dbReference>
<evidence type="ECO:0000256" key="1">
    <source>
        <dbReference type="ARBA" id="ARBA00009764"/>
    </source>
</evidence>
<feature type="domain" description="Flagellar hook-associated protein 2 C-terminal" evidence="7">
    <location>
        <begin position="214"/>
        <end position="482"/>
    </location>
</feature>
<keyword evidence="8" id="KW-0966">Cell projection</keyword>
<dbReference type="InterPro" id="IPR010809">
    <property type="entry name" value="FliD_C"/>
</dbReference>
<dbReference type="Pfam" id="PF07196">
    <property type="entry name" value="Flagellin_IN"/>
    <property type="match status" value="1"/>
</dbReference>
<keyword evidence="8" id="KW-0282">Flagellum</keyword>
<dbReference type="InterPro" id="IPR040026">
    <property type="entry name" value="FliD"/>
</dbReference>
<accession>A0ABS4RJM2</accession>
<keyword evidence="4 5" id="KW-0975">Bacterial flagellum</keyword>
<evidence type="ECO:0000256" key="2">
    <source>
        <dbReference type="ARBA" id="ARBA00011255"/>
    </source>
</evidence>
<feature type="domain" description="Flagellar hook-associated protein 2 N-terminal" evidence="6">
    <location>
        <begin position="9"/>
        <end position="105"/>
    </location>
</feature>
<comment type="subunit">
    <text evidence="2 5">Homopentamer.</text>
</comment>
<dbReference type="PANTHER" id="PTHR30288">
    <property type="entry name" value="FLAGELLAR CAP/ASSEMBLY PROTEIN FLID"/>
    <property type="match status" value="1"/>
</dbReference>
<dbReference type="RefSeq" id="WP_066397791.1">
    <property type="nucleotide sequence ID" value="NZ_JAGIKZ010000014.1"/>
</dbReference>
<dbReference type="Proteomes" id="UP001519293">
    <property type="component" value="Unassembled WGS sequence"/>
</dbReference>
<organism evidence="8 9">
    <name type="scientific">Cytobacillus eiseniae</name>
    <dbReference type="NCBI Taxonomy" id="762947"/>
    <lineage>
        <taxon>Bacteria</taxon>
        <taxon>Bacillati</taxon>
        <taxon>Bacillota</taxon>
        <taxon>Bacilli</taxon>
        <taxon>Bacillales</taxon>
        <taxon>Bacillaceae</taxon>
        <taxon>Cytobacillus</taxon>
    </lineage>
</organism>
<evidence type="ECO:0000256" key="4">
    <source>
        <dbReference type="ARBA" id="ARBA00023143"/>
    </source>
</evidence>
<reference evidence="8 9" key="1">
    <citation type="submission" date="2021-03" db="EMBL/GenBank/DDBJ databases">
        <title>Genomic Encyclopedia of Type Strains, Phase IV (KMG-IV): sequencing the most valuable type-strain genomes for metagenomic binning, comparative biology and taxonomic classification.</title>
        <authorList>
            <person name="Goeker M."/>
        </authorList>
    </citation>
    <scope>NUCLEOTIDE SEQUENCE [LARGE SCALE GENOMIC DNA]</scope>
    <source>
        <strain evidence="8 9">DSM 26675</strain>
    </source>
</reference>
<protein>
    <recommendedName>
        <fullName evidence="5">Flagellar hook-associated protein 2</fullName>
        <shortName evidence="5">HAP2</shortName>
    </recommendedName>
    <alternativeName>
        <fullName evidence="5">Flagellar cap protein</fullName>
    </alternativeName>
</protein>
<dbReference type="InterPro" id="IPR003481">
    <property type="entry name" value="FliD_N"/>
</dbReference>
<evidence type="ECO:0000256" key="5">
    <source>
        <dbReference type="RuleBase" id="RU362066"/>
    </source>
</evidence>
<gene>
    <name evidence="8" type="ORF">J2Z40_002570</name>
</gene>